<organism evidence="1 2">
    <name type="scientific">Ornithinibacillus halophilus</name>
    <dbReference type="NCBI Taxonomy" id="930117"/>
    <lineage>
        <taxon>Bacteria</taxon>
        <taxon>Bacillati</taxon>
        <taxon>Bacillota</taxon>
        <taxon>Bacilli</taxon>
        <taxon>Bacillales</taxon>
        <taxon>Bacillaceae</taxon>
        <taxon>Ornithinibacillus</taxon>
    </lineage>
</organism>
<name>A0A1M5CK95_9BACI</name>
<evidence type="ECO:0000313" key="1">
    <source>
        <dbReference type="EMBL" id="SHF55195.1"/>
    </source>
</evidence>
<dbReference type="Pfam" id="PF08863">
    <property type="entry name" value="YolD"/>
    <property type="match status" value="1"/>
</dbReference>
<dbReference type="PANTHER" id="PTHR40051:SF1">
    <property type="entry name" value="YOLD-LIKE FAMILY PROTEIN"/>
    <property type="match status" value="1"/>
</dbReference>
<sequence>MVHDRGSIKWTSLMLPEHVALLEEMWHTDKKISKPILDEQEIEMINQELMQAYTQKEEIRLTVYHKGSLIQYVGIIEKVLPTQSKIVLKVSRDETIPVLLSNIIKTG</sequence>
<gene>
    <name evidence="1" type="ORF">SAMN05216225_1001286</name>
</gene>
<dbReference type="InterPro" id="IPR014962">
    <property type="entry name" value="YolD"/>
</dbReference>
<dbReference type="STRING" id="930117.SAMN05216225_1001286"/>
<protein>
    <submittedName>
        <fullName evidence="1">YolD-like protein</fullName>
    </submittedName>
</protein>
<dbReference type="AlphaFoldDB" id="A0A1M5CK95"/>
<dbReference type="RefSeq" id="WP_143155585.1">
    <property type="nucleotide sequence ID" value="NZ_FQVW01000001.1"/>
</dbReference>
<dbReference type="Proteomes" id="UP000183988">
    <property type="component" value="Unassembled WGS sequence"/>
</dbReference>
<keyword evidence="2" id="KW-1185">Reference proteome</keyword>
<reference evidence="1 2" key="1">
    <citation type="submission" date="2016-11" db="EMBL/GenBank/DDBJ databases">
        <authorList>
            <person name="Jaros S."/>
            <person name="Januszkiewicz K."/>
            <person name="Wedrychowicz H."/>
        </authorList>
    </citation>
    <scope>NUCLEOTIDE SEQUENCE [LARGE SCALE GENOMIC DNA]</scope>
    <source>
        <strain evidence="1 2">IBRC-M 10683</strain>
    </source>
</reference>
<dbReference type="PANTHER" id="PTHR40051">
    <property type="entry name" value="IG HYPOTHETICAL 15966"/>
    <property type="match status" value="1"/>
</dbReference>
<proteinExistence type="predicted"/>
<dbReference type="EMBL" id="FQVW01000001">
    <property type="protein sequence ID" value="SHF55195.1"/>
    <property type="molecule type" value="Genomic_DNA"/>
</dbReference>
<evidence type="ECO:0000313" key="2">
    <source>
        <dbReference type="Proteomes" id="UP000183988"/>
    </source>
</evidence>
<dbReference type="OrthoDB" id="1644322at2"/>
<accession>A0A1M5CK95</accession>